<feature type="non-terminal residue" evidence="3">
    <location>
        <position position="1"/>
    </location>
</feature>
<dbReference type="InterPro" id="IPR052350">
    <property type="entry name" value="Metallo-dep_Lactonases"/>
</dbReference>
<evidence type="ECO:0000313" key="3">
    <source>
        <dbReference type="EMBL" id="SVC51810.1"/>
    </source>
</evidence>
<reference evidence="3" key="1">
    <citation type="submission" date="2018-05" db="EMBL/GenBank/DDBJ databases">
        <authorList>
            <person name="Lanie J.A."/>
            <person name="Ng W.-L."/>
            <person name="Kazmierczak K.M."/>
            <person name="Andrzejewski T.M."/>
            <person name="Davidsen T.M."/>
            <person name="Wayne K.J."/>
            <person name="Tettelin H."/>
            <person name="Glass J.I."/>
            <person name="Rusch D."/>
            <person name="Podicherti R."/>
            <person name="Tsui H.-C.T."/>
            <person name="Winkler M.E."/>
        </authorList>
    </citation>
    <scope>NUCLEOTIDE SEQUENCE</scope>
</reference>
<name>A0A382MTC5_9ZZZZ</name>
<dbReference type="Pfam" id="PF04909">
    <property type="entry name" value="Amidohydro_2"/>
    <property type="match status" value="1"/>
</dbReference>
<sequence>VIVDPHHHLWRSDDHGSEYLLDDLWADTGSGHRVEATVFVECGAQYRTDGPEELRPVGETEFVAAIAADSEVGPGSRIAGIVAHADLTLGDAVEEVLAAHEEAGRGLFRGIRHAGAHAEHPEVLMIPGGAPLGLFADEAFRSGVRHLGSLGYTYESWHYHNQITEFTALARAAPDTAIILDHFGTPLGVGPYASQRDEIFAAWREDIAELARCPNVLAKLGGLAMPDNGFDWHLADRPPTSDEVVAAHRDHYLHTIDCFGPERCMFESNFPVDKLSVSYRVLYNALKKMVADFSSDERARMFAGTATEAYGL</sequence>
<accession>A0A382MTC5</accession>
<evidence type="ECO:0000256" key="1">
    <source>
        <dbReference type="ARBA" id="ARBA00038310"/>
    </source>
</evidence>
<dbReference type="GO" id="GO:0016787">
    <property type="term" value="F:hydrolase activity"/>
    <property type="evidence" value="ECO:0007669"/>
    <property type="project" value="InterPro"/>
</dbReference>
<organism evidence="3">
    <name type="scientific">marine metagenome</name>
    <dbReference type="NCBI Taxonomy" id="408172"/>
    <lineage>
        <taxon>unclassified sequences</taxon>
        <taxon>metagenomes</taxon>
        <taxon>ecological metagenomes</taxon>
    </lineage>
</organism>
<evidence type="ECO:0000259" key="2">
    <source>
        <dbReference type="Pfam" id="PF04909"/>
    </source>
</evidence>
<dbReference type="EMBL" id="UINC01095599">
    <property type="protein sequence ID" value="SVC51810.1"/>
    <property type="molecule type" value="Genomic_DNA"/>
</dbReference>
<comment type="similarity">
    <text evidence="1">Belongs to the metallo-dependent hydrolases superfamily.</text>
</comment>
<dbReference type="PANTHER" id="PTHR43569:SF1">
    <property type="entry name" value="BLL3371 PROTEIN"/>
    <property type="match status" value="1"/>
</dbReference>
<feature type="domain" description="Amidohydrolase-related" evidence="2">
    <location>
        <begin position="3"/>
        <end position="312"/>
    </location>
</feature>
<gene>
    <name evidence="3" type="ORF">METZ01_LOCUS304664</name>
</gene>
<dbReference type="SUPFAM" id="SSF51556">
    <property type="entry name" value="Metallo-dependent hydrolases"/>
    <property type="match status" value="1"/>
</dbReference>
<proteinExistence type="inferred from homology"/>
<dbReference type="PANTHER" id="PTHR43569">
    <property type="entry name" value="AMIDOHYDROLASE"/>
    <property type="match status" value="1"/>
</dbReference>
<dbReference type="InterPro" id="IPR006680">
    <property type="entry name" value="Amidohydro-rel"/>
</dbReference>
<dbReference type="AlphaFoldDB" id="A0A382MTC5"/>
<protein>
    <recommendedName>
        <fullName evidence="2">Amidohydrolase-related domain-containing protein</fullName>
    </recommendedName>
</protein>
<dbReference type="Gene3D" id="3.20.20.140">
    <property type="entry name" value="Metal-dependent hydrolases"/>
    <property type="match status" value="1"/>
</dbReference>
<dbReference type="InterPro" id="IPR032466">
    <property type="entry name" value="Metal_Hydrolase"/>
</dbReference>